<name>A0ABY0HLQ8_9PEZI</name>
<feature type="compositionally biased region" description="Basic and acidic residues" evidence="2">
    <location>
        <begin position="370"/>
        <end position="383"/>
    </location>
</feature>
<feature type="compositionally biased region" description="Low complexity" evidence="2">
    <location>
        <begin position="350"/>
        <end position="362"/>
    </location>
</feature>
<feature type="compositionally biased region" description="Gly residues" evidence="2">
    <location>
        <begin position="213"/>
        <end position="222"/>
    </location>
</feature>
<feature type="region of interest" description="Disordered" evidence="2">
    <location>
        <begin position="1090"/>
        <end position="1334"/>
    </location>
</feature>
<feature type="compositionally biased region" description="Polar residues" evidence="2">
    <location>
        <begin position="1026"/>
        <end position="1039"/>
    </location>
</feature>
<organism evidence="3 4">
    <name type="scientific">Monosporascus cannonballus</name>
    <dbReference type="NCBI Taxonomy" id="155416"/>
    <lineage>
        <taxon>Eukaryota</taxon>
        <taxon>Fungi</taxon>
        <taxon>Dikarya</taxon>
        <taxon>Ascomycota</taxon>
        <taxon>Pezizomycotina</taxon>
        <taxon>Sordariomycetes</taxon>
        <taxon>Xylariomycetidae</taxon>
        <taxon>Xylariales</taxon>
        <taxon>Xylariales incertae sedis</taxon>
        <taxon>Monosporascus</taxon>
    </lineage>
</organism>
<dbReference type="Proteomes" id="UP000294003">
    <property type="component" value="Unassembled WGS sequence"/>
</dbReference>
<feature type="compositionally biased region" description="Basic and acidic residues" evidence="2">
    <location>
        <begin position="67"/>
        <end position="76"/>
    </location>
</feature>
<feature type="compositionally biased region" description="Acidic residues" evidence="2">
    <location>
        <begin position="1251"/>
        <end position="1268"/>
    </location>
</feature>
<sequence>MSSERRSLFDPPQIQAEVIQENLNQLKQQEAIAKVRLENAKRLADQDESWHVKRSRQRREKRHRLETRREAVEAHKARQRAAARRARRERGATVTPSPTPSEAEAETARQAAARAARKVRAARRGHRRSVAALLLADAHALQWREVTMADASGHWIRGAREQHGGRPRDHFAMAVRRTSSLTSNELLVRKASKWINKRHAEAARRRRGDDDVSGGGGGSGGGDDSDGGDDGGDDDDSGIATDTSDGGPDNSTPKGATPKASKLNDPNRWDDTEGEDDSSGDKTPEPGPSTRGRPGGGNRGGQREARGNRGTKGGSRSGTKKGRKDRSRRPSTSGPDELAGEETAPKRTRNAAARSTRATRSAPDGNTGSKKPEKADAVRRLRNEEEEEAERDRNATVQKFRQIMEPKGWRPDARVSSAIPRPPSSPEKSTEEEEPPRDEGAEGIPTSSDPSPDKETEQPPEDPEEEDDGDVLAKRAIVRASVEDEDPDDSSKFDEDESDASEESEHGYDELDRELGEHNDEWWDDLGKVAQAYASEFTAPEYEWPSESINTMGAVATKVEPSLSGVASTRRSSSSSGNTCDSKAPSTASQFLDWVREMRNPHELESALDKAYRVENDNANSRERHRATGEAVSATSEPPLAGYIRAVYDTNLEDLSSAAKGGEYDFRHYKAEDIHNKHFPGNLGPNIPSGDRVLSYPVGARSPDPNVYDPMNWEKHADFDEMSLRGGKRSSSEQDIRVKDGAWMSWEETLKAYPRLDDIRRLDHAWESLAAIQPSENMSNEEMMDITAVTIKHWPAKAAYIGPGSSVSEAAFFPLDANNTASARRRLSALPAPPEPIKGLSIQGPPEPASRNWSYGGSAEAPRIKVEDDVTGRPLRPLPTEEELRNATPINNDIFPKAPLAPENQEGEDELRERLRETRQREEAEARRKAEEDAPRQQEARADAEEEARSQGAARQKAEEAARQAEEARKEARRQQEARQNEEEEARHQEAARQRAEEEAARRSDEARKEAARRKAEEARGDAGESQRQTQQTTGPNNSEDADQRAADIADITAAMENNTALKALLKLKSPFNMDGIADRYVAYRAAIRKGLEPGAGTKRGRDDEDGQAGGDSKRTKLASDTGVIPSLTEFKASLPPEERANDELAEREWYRLVFKATKPEPEPKTPAHAPPPPPGLSDNATAQAQETAGDTDLGSTENVLSDPDYTELLIQQTLLPGLSDAAGEGDSRSAATTTTHHRQTGGPDRIPGIDDGDGDGGDENGDEDEADALLAKKNVQFDLGRNEEYDDDDDGASAADGGESSDSDGRGGGGGRDDYGYYGGRIPGAGRSRLSDSASRAARRAIYSFDTDPWKPSFDSYWKQGEERRVAAPPEESGGESGGEKEERRIDWLFG</sequence>
<evidence type="ECO:0000313" key="3">
    <source>
        <dbReference type="EMBL" id="RYO93616.1"/>
    </source>
</evidence>
<evidence type="ECO:0000256" key="2">
    <source>
        <dbReference type="SAM" id="MobiDB-lite"/>
    </source>
</evidence>
<feature type="region of interest" description="Disordered" evidence="2">
    <location>
        <begin position="615"/>
        <end position="634"/>
    </location>
</feature>
<dbReference type="EMBL" id="QJNS01000017">
    <property type="protein sequence ID" value="RYO93616.1"/>
    <property type="molecule type" value="Genomic_DNA"/>
</dbReference>
<feature type="region of interest" description="Disordered" evidence="2">
    <location>
        <begin position="198"/>
        <end position="519"/>
    </location>
</feature>
<feature type="compositionally biased region" description="Basic and acidic residues" evidence="2">
    <location>
        <begin position="503"/>
        <end position="519"/>
    </location>
</feature>
<feature type="compositionally biased region" description="Low complexity" evidence="2">
    <location>
        <begin position="564"/>
        <end position="582"/>
    </location>
</feature>
<feature type="compositionally biased region" description="Basic residues" evidence="2">
    <location>
        <begin position="77"/>
        <end position="88"/>
    </location>
</feature>
<protein>
    <submittedName>
        <fullName evidence="3">Uncharacterized protein</fullName>
    </submittedName>
</protein>
<accession>A0ABY0HLQ8</accession>
<feature type="compositionally biased region" description="Polar residues" evidence="2">
    <location>
        <begin position="1179"/>
        <end position="1200"/>
    </location>
</feature>
<feature type="region of interest" description="Disordered" evidence="2">
    <location>
        <begin position="830"/>
        <end position="1050"/>
    </location>
</feature>
<keyword evidence="1" id="KW-0175">Coiled coil</keyword>
<feature type="compositionally biased region" description="Basic and acidic residues" evidence="2">
    <location>
        <begin position="911"/>
        <end position="949"/>
    </location>
</feature>
<feature type="compositionally biased region" description="Basic and acidic residues" evidence="2">
    <location>
        <begin position="615"/>
        <end position="628"/>
    </location>
</feature>
<evidence type="ECO:0000256" key="1">
    <source>
        <dbReference type="SAM" id="Coils"/>
    </source>
</evidence>
<feature type="compositionally biased region" description="Acidic residues" evidence="2">
    <location>
        <begin position="458"/>
        <end position="470"/>
    </location>
</feature>
<evidence type="ECO:0000313" key="4">
    <source>
        <dbReference type="Proteomes" id="UP000294003"/>
    </source>
</evidence>
<feature type="compositionally biased region" description="Acidic residues" evidence="2">
    <location>
        <begin position="483"/>
        <end position="502"/>
    </location>
</feature>
<feature type="compositionally biased region" description="Basic and acidic residues" evidence="2">
    <location>
        <begin position="1379"/>
        <end position="1392"/>
    </location>
</feature>
<feature type="compositionally biased region" description="Low complexity" evidence="2">
    <location>
        <begin position="238"/>
        <end position="247"/>
    </location>
</feature>
<gene>
    <name evidence="3" type="ORF">DL762_001054</name>
</gene>
<feature type="region of interest" description="Disordered" evidence="2">
    <location>
        <begin position="1363"/>
        <end position="1392"/>
    </location>
</feature>
<feature type="compositionally biased region" description="Basic and acidic residues" evidence="2">
    <location>
        <begin position="862"/>
        <end position="871"/>
    </location>
</feature>
<feature type="compositionally biased region" description="Acidic residues" evidence="2">
    <location>
        <begin position="223"/>
        <end position="237"/>
    </location>
</feature>
<feature type="compositionally biased region" description="Basic residues" evidence="2">
    <location>
        <begin position="52"/>
        <end position="66"/>
    </location>
</feature>
<reference evidence="3 4" key="1">
    <citation type="submission" date="2018-06" db="EMBL/GenBank/DDBJ databases">
        <title>Complete Genomes of Monosporascus.</title>
        <authorList>
            <person name="Robinson A.J."/>
            <person name="Natvig D.O."/>
        </authorList>
    </citation>
    <scope>NUCLEOTIDE SEQUENCE [LARGE SCALE GENOMIC DNA]</scope>
    <source>
        <strain evidence="3 4">CBS 609.92</strain>
    </source>
</reference>
<feature type="compositionally biased region" description="Basic and acidic residues" evidence="2">
    <location>
        <begin position="198"/>
        <end position="210"/>
    </location>
</feature>
<feature type="coiled-coil region" evidence="1">
    <location>
        <begin position="16"/>
        <end position="43"/>
    </location>
</feature>
<feature type="compositionally biased region" description="Basic residues" evidence="2">
    <location>
        <begin position="318"/>
        <end position="329"/>
    </location>
</feature>
<keyword evidence="4" id="KW-1185">Reference proteome</keyword>
<proteinExistence type="predicted"/>
<feature type="compositionally biased region" description="Basic and acidic residues" evidence="2">
    <location>
        <begin position="402"/>
        <end position="413"/>
    </location>
</feature>
<feature type="compositionally biased region" description="Basic and acidic residues" evidence="2">
    <location>
        <begin position="956"/>
        <end position="1025"/>
    </location>
</feature>
<comment type="caution">
    <text evidence="3">The sequence shown here is derived from an EMBL/GenBank/DDBJ whole genome shotgun (WGS) entry which is preliminary data.</text>
</comment>
<feature type="region of interest" description="Disordered" evidence="2">
    <location>
        <begin position="564"/>
        <end position="587"/>
    </location>
</feature>
<feature type="compositionally biased region" description="Basic and acidic residues" evidence="2">
    <location>
        <begin position="1137"/>
        <end position="1151"/>
    </location>
</feature>
<feature type="region of interest" description="Disordered" evidence="2">
    <location>
        <begin position="43"/>
        <end position="106"/>
    </location>
</feature>